<gene>
    <name evidence="1" type="ORF">A6M21_08655</name>
</gene>
<evidence type="ECO:0000313" key="1">
    <source>
        <dbReference type="EMBL" id="OAT82229.1"/>
    </source>
</evidence>
<organism evidence="1 2">
    <name type="scientific">Desulfotomaculum copahuensis</name>
    <dbReference type="NCBI Taxonomy" id="1838280"/>
    <lineage>
        <taxon>Bacteria</taxon>
        <taxon>Bacillati</taxon>
        <taxon>Bacillota</taxon>
        <taxon>Clostridia</taxon>
        <taxon>Eubacteriales</taxon>
        <taxon>Desulfotomaculaceae</taxon>
        <taxon>Desulfotomaculum</taxon>
    </lineage>
</organism>
<comment type="caution">
    <text evidence="1">The sequence shown here is derived from an EMBL/GenBank/DDBJ whole genome shotgun (WGS) entry which is preliminary data.</text>
</comment>
<dbReference type="Proteomes" id="UP000078532">
    <property type="component" value="Unassembled WGS sequence"/>
</dbReference>
<proteinExistence type="predicted"/>
<dbReference type="AlphaFoldDB" id="A0A1B7LF10"/>
<evidence type="ECO:0000313" key="2">
    <source>
        <dbReference type="Proteomes" id="UP000078532"/>
    </source>
</evidence>
<protein>
    <submittedName>
        <fullName evidence="1">Uncharacterized protein</fullName>
    </submittedName>
</protein>
<reference evidence="1 2" key="1">
    <citation type="submission" date="2016-04" db="EMBL/GenBank/DDBJ databases">
        <authorList>
            <person name="Evans L.H."/>
            <person name="Alamgir A."/>
            <person name="Owens N."/>
            <person name="Weber N.D."/>
            <person name="Virtaneva K."/>
            <person name="Barbian K."/>
            <person name="Babar A."/>
            <person name="Rosenke K."/>
        </authorList>
    </citation>
    <scope>NUCLEOTIDE SEQUENCE [LARGE SCALE GENOMIC DNA]</scope>
    <source>
        <strain evidence="1 2">LMa1</strain>
    </source>
</reference>
<sequence length="101" mass="11014">MTTDGILLINMAQAVNAACVLLLAIKGEFLTAKLDDAAVNIADESRRIGFVDGYNGACQILTGTSGRLAPDLLPAKTKQDTARLREKCICRRLPVRRKVYH</sequence>
<accession>A0A1B7LF10</accession>
<dbReference type="EMBL" id="LYVF01000137">
    <property type="protein sequence ID" value="OAT82229.1"/>
    <property type="molecule type" value="Genomic_DNA"/>
</dbReference>
<name>A0A1B7LF10_9FIRM</name>
<keyword evidence="2" id="KW-1185">Reference proteome</keyword>